<evidence type="ECO:0000313" key="1">
    <source>
        <dbReference type="EMBL" id="KAF9645159.1"/>
    </source>
</evidence>
<protein>
    <submittedName>
        <fullName evidence="1">Uncharacterized protein</fullName>
    </submittedName>
</protein>
<dbReference type="Proteomes" id="UP000886501">
    <property type="component" value="Unassembled WGS sequence"/>
</dbReference>
<organism evidence="1 2">
    <name type="scientific">Thelephora ganbajun</name>
    <name type="common">Ganba fungus</name>
    <dbReference type="NCBI Taxonomy" id="370292"/>
    <lineage>
        <taxon>Eukaryota</taxon>
        <taxon>Fungi</taxon>
        <taxon>Dikarya</taxon>
        <taxon>Basidiomycota</taxon>
        <taxon>Agaricomycotina</taxon>
        <taxon>Agaricomycetes</taxon>
        <taxon>Thelephorales</taxon>
        <taxon>Thelephoraceae</taxon>
        <taxon>Thelephora</taxon>
    </lineage>
</organism>
<evidence type="ECO:0000313" key="2">
    <source>
        <dbReference type="Proteomes" id="UP000886501"/>
    </source>
</evidence>
<accession>A0ACB6Z610</accession>
<dbReference type="EMBL" id="MU118101">
    <property type="protein sequence ID" value="KAF9645159.1"/>
    <property type="molecule type" value="Genomic_DNA"/>
</dbReference>
<name>A0ACB6Z610_THEGA</name>
<proteinExistence type="predicted"/>
<reference evidence="1" key="2">
    <citation type="journal article" date="2020" name="Nat. Commun.">
        <title>Large-scale genome sequencing of mycorrhizal fungi provides insights into the early evolution of symbiotic traits.</title>
        <authorList>
            <person name="Miyauchi S."/>
            <person name="Kiss E."/>
            <person name="Kuo A."/>
            <person name="Drula E."/>
            <person name="Kohler A."/>
            <person name="Sanchez-Garcia M."/>
            <person name="Morin E."/>
            <person name="Andreopoulos B."/>
            <person name="Barry K.W."/>
            <person name="Bonito G."/>
            <person name="Buee M."/>
            <person name="Carver A."/>
            <person name="Chen C."/>
            <person name="Cichocki N."/>
            <person name="Clum A."/>
            <person name="Culley D."/>
            <person name="Crous P.W."/>
            <person name="Fauchery L."/>
            <person name="Girlanda M."/>
            <person name="Hayes R.D."/>
            <person name="Keri Z."/>
            <person name="LaButti K."/>
            <person name="Lipzen A."/>
            <person name="Lombard V."/>
            <person name="Magnuson J."/>
            <person name="Maillard F."/>
            <person name="Murat C."/>
            <person name="Nolan M."/>
            <person name="Ohm R.A."/>
            <person name="Pangilinan J."/>
            <person name="Pereira M.F."/>
            <person name="Perotto S."/>
            <person name="Peter M."/>
            <person name="Pfister S."/>
            <person name="Riley R."/>
            <person name="Sitrit Y."/>
            <person name="Stielow J.B."/>
            <person name="Szollosi G."/>
            <person name="Zifcakova L."/>
            <person name="Stursova M."/>
            <person name="Spatafora J.W."/>
            <person name="Tedersoo L."/>
            <person name="Vaario L.M."/>
            <person name="Yamada A."/>
            <person name="Yan M."/>
            <person name="Wang P."/>
            <person name="Xu J."/>
            <person name="Bruns T."/>
            <person name="Baldrian P."/>
            <person name="Vilgalys R."/>
            <person name="Dunand C."/>
            <person name="Henrissat B."/>
            <person name="Grigoriev I.V."/>
            <person name="Hibbett D."/>
            <person name="Nagy L.G."/>
            <person name="Martin F.M."/>
        </authorList>
    </citation>
    <scope>NUCLEOTIDE SEQUENCE</scope>
    <source>
        <strain evidence="1">P2</strain>
    </source>
</reference>
<reference evidence="1" key="1">
    <citation type="submission" date="2019-10" db="EMBL/GenBank/DDBJ databases">
        <authorList>
            <consortium name="DOE Joint Genome Institute"/>
            <person name="Kuo A."/>
            <person name="Miyauchi S."/>
            <person name="Kiss E."/>
            <person name="Drula E."/>
            <person name="Kohler A."/>
            <person name="Sanchez-Garcia M."/>
            <person name="Andreopoulos B."/>
            <person name="Barry K.W."/>
            <person name="Bonito G."/>
            <person name="Buee M."/>
            <person name="Carver A."/>
            <person name="Chen C."/>
            <person name="Cichocki N."/>
            <person name="Clum A."/>
            <person name="Culley D."/>
            <person name="Crous P.W."/>
            <person name="Fauchery L."/>
            <person name="Girlanda M."/>
            <person name="Hayes R."/>
            <person name="Keri Z."/>
            <person name="Labutti K."/>
            <person name="Lipzen A."/>
            <person name="Lombard V."/>
            <person name="Magnuson J."/>
            <person name="Maillard F."/>
            <person name="Morin E."/>
            <person name="Murat C."/>
            <person name="Nolan M."/>
            <person name="Ohm R."/>
            <person name="Pangilinan J."/>
            <person name="Pereira M."/>
            <person name="Perotto S."/>
            <person name="Peter M."/>
            <person name="Riley R."/>
            <person name="Sitrit Y."/>
            <person name="Stielow B."/>
            <person name="Szollosi G."/>
            <person name="Zifcakova L."/>
            <person name="Stursova M."/>
            <person name="Spatafora J.W."/>
            <person name="Tedersoo L."/>
            <person name="Vaario L.-M."/>
            <person name="Yamada A."/>
            <person name="Yan M."/>
            <person name="Wang P."/>
            <person name="Xu J."/>
            <person name="Bruns T."/>
            <person name="Baldrian P."/>
            <person name="Vilgalys R."/>
            <person name="Henrissat B."/>
            <person name="Grigoriev I.V."/>
            <person name="Hibbett D."/>
            <person name="Nagy L.G."/>
            <person name="Martin F.M."/>
        </authorList>
    </citation>
    <scope>NUCLEOTIDE SEQUENCE</scope>
    <source>
        <strain evidence="1">P2</strain>
    </source>
</reference>
<sequence>MFEKEALIAVKAIFGRQGDDPQTIIDVVYEVSNSFSSERIRMTCLKGLYKICSQYDLPPRPMLVELPNSPAGILARCGGFGDVFKRSMRNVIVAVKMLRAPVQPDRLVKTTCVNYCQPSFLCTCLARLPYPVQMFYKETIA</sequence>
<comment type="caution">
    <text evidence="1">The sequence shown here is derived from an EMBL/GenBank/DDBJ whole genome shotgun (WGS) entry which is preliminary data.</text>
</comment>
<keyword evidence="2" id="KW-1185">Reference proteome</keyword>
<gene>
    <name evidence="1" type="ORF">BDM02DRAFT_3120653</name>
</gene>